<dbReference type="SUPFAM" id="SSF46785">
    <property type="entry name" value="Winged helix' DNA-binding domain"/>
    <property type="match status" value="1"/>
</dbReference>
<dbReference type="PANTHER" id="PTHR43132">
    <property type="entry name" value="ARSENICAL RESISTANCE OPERON REPRESSOR ARSR-RELATED"/>
    <property type="match status" value="1"/>
</dbReference>
<evidence type="ECO:0000259" key="4">
    <source>
        <dbReference type="PROSITE" id="PS50987"/>
    </source>
</evidence>
<dbReference type="Proteomes" id="UP001500620">
    <property type="component" value="Unassembled WGS sequence"/>
</dbReference>
<dbReference type="InterPro" id="IPR051011">
    <property type="entry name" value="Metal_resp_trans_reg"/>
</dbReference>
<dbReference type="NCBIfam" id="NF033788">
    <property type="entry name" value="HTH_metalloreg"/>
    <property type="match status" value="1"/>
</dbReference>
<keyword evidence="6" id="KW-1185">Reference proteome</keyword>
<reference evidence="6" key="1">
    <citation type="journal article" date="2019" name="Int. J. Syst. Evol. Microbiol.">
        <title>The Global Catalogue of Microorganisms (GCM) 10K type strain sequencing project: providing services to taxonomists for standard genome sequencing and annotation.</title>
        <authorList>
            <consortium name="The Broad Institute Genomics Platform"/>
            <consortium name="The Broad Institute Genome Sequencing Center for Infectious Disease"/>
            <person name="Wu L."/>
            <person name="Ma J."/>
        </authorList>
    </citation>
    <scope>NUCLEOTIDE SEQUENCE [LARGE SCALE GENOMIC DNA]</scope>
    <source>
        <strain evidence="6">JCM 17441</strain>
    </source>
</reference>
<dbReference type="InterPro" id="IPR036388">
    <property type="entry name" value="WH-like_DNA-bd_sf"/>
</dbReference>
<dbReference type="InterPro" id="IPR011991">
    <property type="entry name" value="ArsR-like_HTH"/>
</dbReference>
<comment type="caution">
    <text evidence="5">The sequence shown here is derived from an EMBL/GenBank/DDBJ whole genome shotgun (WGS) entry which is preliminary data.</text>
</comment>
<dbReference type="InterPro" id="IPR036390">
    <property type="entry name" value="WH_DNA-bd_sf"/>
</dbReference>
<keyword evidence="1" id="KW-0805">Transcription regulation</keyword>
<evidence type="ECO:0000313" key="6">
    <source>
        <dbReference type="Proteomes" id="UP001500620"/>
    </source>
</evidence>
<dbReference type="CDD" id="cd00090">
    <property type="entry name" value="HTH_ARSR"/>
    <property type="match status" value="1"/>
</dbReference>
<dbReference type="EMBL" id="BAABAT010000016">
    <property type="protein sequence ID" value="GAA4253793.1"/>
    <property type="molecule type" value="Genomic_DNA"/>
</dbReference>
<evidence type="ECO:0000256" key="1">
    <source>
        <dbReference type="ARBA" id="ARBA00023015"/>
    </source>
</evidence>
<sequence>MPTPYAAHHERISALFRALSAPTRLAIVELLVAHHQLHVHEIVEATGAPQTLTSQHLRVLRHARLVDRIPAGRSVVYRLADPQIAAILAAAVQFFGDPG</sequence>
<keyword evidence="2" id="KW-0238">DNA-binding</keyword>
<dbReference type="PRINTS" id="PR00778">
    <property type="entry name" value="HTHARSR"/>
</dbReference>
<evidence type="ECO:0000256" key="3">
    <source>
        <dbReference type="ARBA" id="ARBA00023163"/>
    </source>
</evidence>
<name>A0ABP8DE74_9ACTN</name>
<protein>
    <recommendedName>
        <fullName evidence="4">HTH arsR-type domain-containing protein</fullName>
    </recommendedName>
</protein>
<accession>A0ABP8DE74</accession>
<organism evidence="5 6">
    <name type="scientific">Dactylosporangium darangshiense</name>
    <dbReference type="NCBI Taxonomy" id="579108"/>
    <lineage>
        <taxon>Bacteria</taxon>
        <taxon>Bacillati</taxon>
        <taxon>Actinomycetota</taxon>
        <taxon>Actinomycetes</taxon>
        <taxon>Micromonosporales</taxon>
        <taxon>Micromonosporaceae</taxon>
        <taxon>Dactylosporangium</taxon>
    </lineage>
</organism>
<proteinExistence type="predicted"/>
<dbReference type="PROSITE" id="PS50987">
    <property type="entry name" value="HTH_ARSR_2"/>
    <property type="match status" value="1"/>
</dbReference>
<keyword evidence="3" id="KW-0804">Transcription</keyword>
<dbReference type="SMART" id="SM00418">
    <property type="entry name" value="HTH_ARSR"/>
    <property type="match status" value="1"/>
</dbReference>
<evidence type="ECO:0000313" key="5">
    <source>
        <dbReference type="EMBL" id="GAA4253793.1"/>
    </source>
</evidence>
<gene>
    <name evidence="5" type="ORF">GCM10022255_055980</name>
</gene>
<dbReference type="InterPro" id="IPR001845">
    <property type="entry name" value="HTH_ArsR_DNA-bd_dom"/>
</dbReference>
<dbReference type="RefSeq" id="WP_345130846.1">
    <property type="nucleotide sequence ID" value="NZ_BAABAT010000016.1"/>
</dbReference>
<feature type="domain" description="HTH arsR-type" evidence="4">
    <location>
        <begin position="4"/>
        <end position="99"/>
    </location>
</feature>
<dbReference type="Pfam" id="PF01022">
    <property type="entry name" value="HTH_5"/>
    <property type="match status" value="1"/>
</dbReference>
<evidence type="ECO:0000256" key="2">
    <source>
        <dbReference type="ARBA" id="ARBA00023125"/>
    </source>
</evidence>
<dbReference type="PANTHER" id="PTHR43132:SF2">
    <property type="entry name" value="ARSENICAL RESISTANCE OPERON REPRESSOR ARSR-RELATED"/>
    <property type="match status" value="1"/>
</dbReference>
<dbReference type="Gene3D" id="1.10.10.10">
    <property type="entry name" value="Winged helix-like DNA-binding domain superfamily/Winged helix DNA-binding domain"/>
    <property type="match status" value="1"/>
</dbReference>